<feature type="transmembrane region" description="Helical" evidence="1">
    <location>
        <begin position="12"/>
        <end position="32"/>
    </location>
</feature>
<keyword evidence="1" id="KW-1133">Transmembrane helix</keyword>
<evidence type="ECO:0008006" key="4">
    <source>
        <dbReference type="Google" id="ProtNLM"/>
    </source>
</evidence>
<feature type="transmembrane region" description="Helical" evidence="1">
    <location>
        <begin position="44"/>
        <end position="62"/>
    </location>
</feature>
<dbReference type="NCBIfam" id="NF037970">
    <property type="entry name" value="vanZ_1"/>
    <property type="match status" value="1"/>
</dbReference>
<dbReference type="Proteomes" id="UP000651668">
    <property type="component" value="Unassembled WGS sequence"/>
</dbReference>
<dbReference type="RefSeq" id="WP_188626913.1">
    <property type="nucleotide sequence ID" value="NZ_BMIL01000007.1"/>
</dbReference>
<accession>A0A916UDG2</accession>
<protein>
    <recommendedName>
        <fullName evidence="4">Glycine cleavage system protein H</fullName>
    </recommendedName>
</protein>
<name>A0A916UDG2_9SPHI</name>
<feature type="transmembrane region" description="Helical" evidence="1">
    <location>
        <begin position="74"/>
        <end position="98"/>
    </location>
</feature>
<dbReference type="AlphaFoldDB" id="A0A916UDG2"/>
<comment type="caution">
    <text evidence="2">The sequence shown here is derived from an EMBL/GenBank/DDBJ whole genome shotgun (WGS) entry which is preliminary data.</text>
</comment>
<reference evidence="2" key="1">
    <citation type="journal article" date="2014" name="Int. J. Syst. Evol. Microbiol.">
        <title>Complete genome sequence of Corynebacterium casei LMG S-19264T (=DSM 44701T), isolated from a smear-ripened cheese.</title>
        <authorList>
            <consortium name="US DOE Joint Genome Institute (JGI-PGF)"/>
            <person name="Walter F."/>
            <person name="Albersmeier A."/>
            <person name="Kalinowski J."/>
            <person name="Ruckert C."/>
        </authorList>
    </citation>
    <scope>NUCLEOTIDE SEQUENCE</scope>
    <source>
        <strain evidence="2">CGMCC 1.15343</strain>
    </source>
</reference>
<organism evidence="2 3">
    <name type="scientific">Pedobacter quisquiliarum</name>
    <dbReference type="NCBI Taxonomy" id="1834438"/>
    <lineage>
        <taxon>Bacteria</taxon>
        <taxon>Pseudomonadati</taxon>
        <taxon>Bacteroidota</taxon>
        <taxon>Sphingobacteriia</taxon>
        <taxon>Sphingobacteriales</taxon>
        <taxon>Sphingobacteriaceae</taxon>
        <taxon>Pedobacter</taxon>
    </lineage>
</organism>
<reference evidence="2" key="2">
    <citation type="submission" date="2020-09" db="EMBL/GenBank/DDBJ databases">
        <authorList>
            <person name="Sun Q."/>
            <person name="Zhou Y."/>
        </authorList>
    </citation>
    <scope>NUCLEOTIDE SEQUENCE</scope>
    <source>
        <strain evidence="2">CGMCC 1.15343</strain>
    </source>
</reference>
<gene>
    <name evidence="2" type="ORF">GCM10011387_21530</name>
</gene>
<dbReference type="PANTHER" id="PTHR28008:SF1">
    <property type="entry name" value="DOMAIN PROTEIN, PUTATIVE (AFU_ORTHOLOGUE AFUA_3G10980)-RELATED"/>
    <property type="match status" value="1"/>
</dbReference>
<dbReference type="PANTHER" id="PTHR28008">
    <property type="entry name" value="DOMAIN PROTEIN, PUTATIVE (AFU_ORTHOLOGUE AFUA_3G10980)-RELATED"/>
    <property type="match status" value="1"/>
</dbReference>
<sequence length="131" mass="15335">MQLIKELKYQAWAIAWTLLILIICCMRTDGATNSGFFFVGFDKLVHLGVFYVLTVLMFYGKINYQHNYRFRSLTIFKIILITGFIGAGIEVLQATFFTYRSAEWWDFGCDMIGVFMGVFSYVLLHKMDYEK</sequence>
<dbReference type="EMBL" id="BMIL01000007">
    <property type="protein sequence ID" value="GGC67818.1"/>
    <property type="molecule type" value="Genomic_DNA"/>
</dbReference>
<feature type="transmembrane region" description="Helical" evidence="1">
    <location>
        <begin position="104"/>
        <end position="124"/>
    </location>
</feature>
<keyword evidence="3" id="KW-1185">Reference proteome</keyword>
<keyword evidence="1" id="KW-0472">Membrane</keyword>
<evidence type="ECO:0000313" key="3">
    <source>
        <dbReference type="Proteomes" id="UP000651668"/>
    </source>
</evidence>
<proteinExistence type="predicted"/>
<evidence type="ECO:0000313" key="2">
    <source>
        <dbReference type="EMBL" id="GGC67818.1"/>
    </source>
</evidence>
<keyword evidence="1" id="KW-0812">Transmembrane</keyword>
<evidence type="ECO:0000256" key="1">
    <source>
        <dbReference type="SAM" id="Phobius"/>
    </source>
</evidence>